<proteinExistence type="predicted"/>
<sequence length="165" mass="19679">IMEIASGGELFLFLDEIQEIPQWDRWLRRVYDSYRNVHLFASGSSSKLAAKEIPTALRGRALSFEVFPLSFREFLNFKGFSYERSIEYTERVVGRLRGYLREYIEYGGFPEVVIEEDPMKKKMIVQEYFRTIVGRDIAERYRVKNFQLLLNFLKYLLNSSYFSVY</sequence>
<organism evidence="2">
    <name type="scientific">marine sediment metagenome</name>
    <dbReference type="NCBI Taxonomy" id="412755"/>
    <lineage>
        <taxon>unclassified sequences</taxon>
        <taxon>metagenomes</taxon>
        <taxon>ecological metagenomes</taxon>
    </lineage>
</organism>
<dbReference type="Gene3D" id="3.40.50.300">
    <property type="entry name" value="P-loop containing nucleotide triphosphate hydrolases"/>
    <property type="match status" value="1"/>
</dbReference>
<dbReference type="PANTHER" id="PTHR33295">
    <property type="entry name" value="ATPASE"/>
    <property type="match status" value="1"/>
</dbReference>
<feature type="non-terminal residue" evidence="2">
    <location>
        <position position="165"/>
    </location>
</feature>
<dbReference type="SUPFAM" id="SSF52540">
    <property type="entry name" value="P-loop containing nucleoside triphosphate hydrolases"/>
    <property type="match status" value="1"/>
</dbReference>
<dbReference type="AlphaFoldDB" id="X1QV51"/>
<evidence type="ECO:0000313" key="2">
    <source>
        <dbReference type="EMBL" id="GAI54780.1"/>
    </source>
</evidence>
<dbReference type="Pfam" id="PF13173">
    <property type="entry name" value="AAA_14"/>
    <property type="match status" value="1"/>
</dbReference>
<reference evidence="2" key="1">
    <citation type="journal article" date="2014" name="Front. Microbiol.">
        <title>High frequency of phylogenetically diverse reductive dehalogenase-homologous genes in deep subseafloor sedimentary metagenomes.</title>
        <authorList>
            <person name="Kawai M."/>
            <person name="Futagami T."/>
            <person name="Toyoda A."/>
            <person name="Takaki Y."/>
            <person name="Nishi S."/>
            <person name="Hori S."/>
            <person name="Arai W."/>
            <person name="Tsubouchi T."/>
            <person name="Morono Y."/>
            <person name="Uchiyama I."/>
            <person name="Ito T."/>
            <person name="Fujiyama A."/>
            <person name="Inagaki F."/>
            <person name="Takami H."/>
        </authorList>
    </citation>
    <scope>NUCLEOTIDE SEQUENCE</scope>
    <source>
        <strain evidence="2">Expedition CK06-06</strain>
    </source>
</reference>
<name>X1QV51_9ZZZZ</name>
<protein>
    <recommendedName>
        <fullName evidence="1">AAA domain-containing protein</fullName>
    </recommendedName>
</protein>
<dbReference type="EMBL" id="BARV01040518">
    <property type="protein sequence ID" value="GAI54780.1"/>
    <property type="molecule type" value="Genomic_DNA"/>
</dbReference>
<feature type="non-terminal residue" evidence="2">
    <location>
        <position position="1"/>
    </location>
</feature>
<feature type="domain" description="AAA" evidence="1">
    <location>
        <begin position="3"/>
        <end position="75"/>
    </location>
</feature>
<evidence type="ECO:0000259" key="1">
    <source>
        <dbReference type="Pfam" id="PF13173"/>
    </source>
</evidence>
<dbReference type="InterPro" id="IPR027417">
    <property type="entry name" value="P-loop_NTPase"/>
</dbReference>
<gene>
    <name evidence="2" type="ORF">S06H3_61705</name>
</gene>
<comment type="caution">
    <text evidence="2">The sequence shown here is derived from an EMBL/GenBank/DDBJ whole genome shotgun (WGS) entry which is preliminary data.</text>
</comment>
<dbReference type="InterPro" id="IPR041682">
    <property type="entry name" value="AAA_14"/>
</dbReference>
<dbReference type="PANTHER" id="PTHR33295:SF8">
    <property type="entry name" value="AAA+ ATPASE DOMAIN-CONTAINING PROTEIN"/>
    <property type="match status" value="1"/>
</dbReference>
<accession>X1QV51</accession>